<dbReference type="Pfam" id="PF00989">
    <property type="entry name" value="PAS"/>
    <property type="match status" value="1"/>
</dbReference>
<feature type="transmembrane region" description="Helical" evidence="13">
    <location>
        <begin position="220"/>
        <end position="237"/>
    </location>
</feature>
<dbReference type="InterPro" id="IPR005467">
    <property type="entry name" value="His_kinase_dom"/>
</dbReference>
<dbReference type="GO" id="GO:0005524">
    <property type="term" value="F:ATP binding"/>
    <property type="evidence" value="ECO:0007669"/>
    <property type="project" value="UniProtKB-KW"/>
</dbReference>
<keyword evidence="9" id="KW-0067">ATP-binding</keyword>
<dbReference type="FunFam" id="3.30.565.10:FF:000006">
    <property type="entry name" value="Sensor histidine kinase WalK"/>
    <property type="match status" value="1"/>
</dbReference>
<proteinExistence type="predicted"/>
<dbReference type="SMART" id="SM00387">
    <property type="entry name" value="HATPase_c"/>
    <property type="match status" value="1"/>
</dbReference>
<dbReference type="CDD" id="cd16922">
    <property type="entry name" value="HATPase_EvgS-ArcB-TorS-like"/>
    <property type="match status" value="1"/>
</dbReference>
<dbReference type="SMART" id="SM00065">
    <property type="entry name" value="GAF"/>
    <property type="match status" value="1"/>
</dbReference>
<dbReference type="SUPFAM" id="SSF55874">
    <property type="entry name" value="ATPase domain of HSP90 chaperone/DNA topoisomerase II/histidine kinase"/>
    <property type="match status" value="1"/>
</dbReference>
<dbReference type="SUPFAM" id="SSF55785">
    <property type="entry name" value="PYP-like sensor domain (PAS domain)"/>
    <property type="match status" value="2"/>
</dbReference>
<dbReference type="SMART" id="SM00388">
    <property type="entry name" value="HisKA"/>
    <property type="match status" value="1"/>
</dbReference>
<comment type="catalytic activity">
    <reaction evidence="1">
        <text>ATP + protein L-histidine = ADP + protein N-phospho-L-histidine.</text>
        <dbReference type="EC" id="2.7.13.3"/>
    </reaction>
</comment>
<dbReference type="Pfam" id="PF13426">
    <property type="entry name" value="PAS_9"/>
    <property type="match status" value="1"/>
</dbReference>
<evidence type="ECO:0000256" key="10">
    <source>
        <dbReference type="ARBA" id="ARBA00022989"/>
    </source>
</evidence>
<evidence type="ECO:0000256" key="6">
    <source>
        <dbReference type="ARBA" id="ARBA00022692"/>
    </source>
</evidence>
<evidence type="ECO:0000256" key="11">
    <source>
        <dbReference type="ARBA" id="ARBA00023012"/>
    </source>
</evidence>
<dbReference type="PANTHER" id="PTHR42878">
    <property type="entry name" value="TWO-COMPONENT HISTIDINE KINASE"/>
    <property type="match status" value="1"/>
</dbReference>
<organism evidence="17 18">
    <name type="scientific">Corallococcus carmarthensis</name>
    <dbReference type="NCBI Taxonomy" id="2316728"/>
    <lineage>
        <taxon>Bacteria</taxon>
        <taxon>Pseudomonadati</taxon>
        <taxon>Myxococcota</taxon>
        <taxon>Myxococcia</taxon>
        <taxon>Myxococcales</taxon>
        <taxon>Cystobacterineae</taxon>
        <taxon>Myxococcaceae</taxon>
        <taxon>Corallococcus</taxon>
    </lineage>
</organism>
<dbReference type="PRINTS" id="PR00344">
    <property type="entry name" value="BCTRLSENSOR"/>
</dbReference>
<dbReference type="GO" id="GO:0000155">
    <property type="term" value="F:phosphorelay sensor kinase activity"/>
    <property type="evidence" value="ECO:0007669"/>
    <property type="project" value="InterPro"/>
</dbReference>
<dbReference type="CDD" id="cd00130">
    <property type="entry name" value="PAS"/>
    <property type="match status" value="2"/>
</dbReference>
<dbReference type="GO" id="GO:0007234">
    <property type="term" value="P:osmosensory signaling via phosphorelay pathway"/>
    <property type="evidence" value="ECO:0007669"/>
    <property type="project" value="TreeGrafter"/>
</dbReference>
<dbReference type="Gene3D" id="3.30.565.10">
    <property type="entry name" value="Histidine kinase-like ATPase, C-terminal domain"/>
    <property type="match status" value="1"/>
</dbReference>
<dbReference type="EC" id="2.7.13.3" evidence="3"/>
<accession>A0A3A8K912</accession>
<dbReference type="Gene3D" id="1.10.287.130">
    <property type="match status" value="1"/>
</dbReference>
<evidence type="ECO:0000256" key="7">
    <source>
        <dbReference type="ARBA" id="ARBA00022741"/>
    </source>
</evidence>
<dbReference type="InterPro" id="IPR036890">
    <property type="entry name" value="HATPase_C_sf"/>
</dbReference>
<dbReference type="Pfam" id="PF00512">
    <property type="entry name" value="HisKA"/>
    <property type="match status" value="1"/>
</dbReference>
<dbReference type="InterPro" id="IPR001610">
    <property type="entry name" value="PAC"/>
</dbReference>
<reference evidence="18" key="1">
    <citation type="submission" date="2018-09" db="EMBL/GenBank/DDBJ databases">
        <authorList>
            <person name="Livingstone P.G."/>
            <person name="Whitworth D.E."/>
        </authorList>
    </citation>
    <scope>NUCLEOTIDE SEQUENCE [LARGE SCALE GENOMIC DNA]</scope>
    <source>
        <strain evidence="18">CA043D</strain>
    </source>
</reference>
<dbReference type="NCBIfam" id="TIGR00229">
    <property type="entry name" value="sensory_box"/>
    <property type="match status" value="2"/>
</dbReference>
<keyword evidence="4" id="KW-0597">Phosphoprotein</keyword>
<feature type="domain" description="PAS" evidence="15">
    <location>
        <begin position="289"/>
        <end position="358"/>
    </location>
</feature>
<dbReference type="PANTHER" id="PTHR42878:SF7">
    <property type="entry name" value="SENSOR HISTIDINE KINASE GLRK"/>
    <property type="match status" value="1"/>
</dbReference>
<protein>
    <recommendedName>
        <fullName evidence="3">histidine kinase</fullName>
        <ecNumber evidence="3">2.7.13.3</ecNumber>
    </recommendedName>
</protein>
<keyword evidence="18" id="KW-1185">Reference proteome</keyword>
<feature type="transmembrane region" description="Helical" evidence="13">
    <location>
        <begin position="243"/>
        <end position="269"/>
    </location>
</feature>
<evidence type="ECO:0000256" key="3">
    <source>
        <dbReference type="ARBA" id="ARBA00012438"/>
    </source>
</evidence>
<dbReference type="InterPro" id="IPR013767">
    <property type="entry name" value="PAS_fold"/>
</dbReference>
<dbReference type="Pfam" id="PF13185">
    <property type="entry name" value="GAF_2"/>
    <property type="match status" value="1"/>
</dbReference>
<feature type="domain" description="Histidine kinase" evidence="14">
    <location>
        <begin position="730"/>
        <end position="944"/>
    </location>
</feature>
<feature type="domain" description="PAC" evidence="16">
    <location>
        <begin position="492"/>
        <end position="544"/>
    </location>
</feature>
<keyword evidence="6 13" id="KW-0812">Transmembrane</keyword>
<feature type="domain" description="PAS" evidence="15">
    <location>
        <begin position="418"/>
        <end position="488"/>
    </location>
</feature>
<evidence type="ECO:0000259" key="15">
    <source>
        <dbReference type="PROSITE" id="PS50112"/>
    </source>
</evidence>
<dbReference type="SMART" id="SM00091">
    <property type="entry name" value="PAS"/>
    <property type="match status" value="2"/>
</dbReference>
<evidence type="ECO:0000256" key="8">
    <source>
        <dbReference type="ARBA" id="ARBA00022777"/>
    </source>
</evidence>
<evidence type="ECO:0000256" key="13">
    <source>
        <dbReference type="SAM" id="Phobius"/>
    </source>
</evidence>
<dbReference type="InterPro" id="IPR003661">
    <property type="entry name" value="HisK_dim/P_dom"/>
</dbReference>
<dbReference type="GO" id="GO:0000156">
    <property type="term" value="F:phosphorelay response regulator activity"/>
    <property type="evidence" value="ECO:0007669"/>
    <property type="project" value="TreeGrafter"/>
</dbReference>
<dbReference type="InterPro" id="IPR003594">
    <property type="entry name" value="HATPase_dom"/>
</dbReference>
<feature type="transmembrane region" description="Helical" evidence="13">
    <location>
        <begin position="92"/>
        <end position="109"/>
    </location>
</feature>
<evidence type="ECO:0000256" key="1">
    <source>
        <dbReference type="ARBA" id="ARBA00000085"/>
    </source>
</evidence>
<name>A0A3A8K912_9BACT</name>
<feature type="transmembrane region" description="Helical" evidence="13">
    <location>
        <begin position="21"/>
        <end position="48"/>
    </location>
</feature>
<evidence type="ECO:0000256" key="5">
    <source>
        <dbReference type="ARBA" id="ARBA00022679"/>
    </source>
</evidence>
<dbReference type="GO" id="GO:0016020">
    <property type="term" value="C:membrane"/>
    <property type="evidence" value="ECO:0007669"/>
    <property type="project" value="UniProtKB-SubCell"/>
</dbReference>
<dbReference type="SUPFAM" id="SSF55781">
    <property type="entry name" value="GAF domain-like"/>
    <property type="match status" value="1"/>
</dbReference>
<dbReference type="InterPro" id="IPR003018">
    <property type="entry name" value="GAF"/>
</dbReference>
<evidence type="ECO:0000313" key="18">
    <source>
        <dbReference type="Proteomes" id="UP000268313"/>
    </source>
</evidence>
<keyword evidence="5" id="KW-0808">Transferase</keyword>
<keyword evidence="11" id="KW-0902">Two-component regulatory system</keyword>
<keyword evidence="7" id="KW-0547">Nucleotide-binding</keyword>
<feature type="transmembrane region" description="Helical" evidence="13">
    <location>
        <begin position="60"/>
        <end position="80"/>
    </location>
</feature>
<dbReference type="EMBL" id="RAWE01000036">
    <property type="protein sequence ID" value="RKH03797.1"/>
    <property type="molecule type" value="Genomic_DNA"/>
</dbReference>
<evidence type="ECO:0000313" key="17">
    <source>
        <dbReference type="EMBL" id="RKH03797.1"/>
    </source>
</evidence>
<dbReference type="PROSITE" id="PS50113">
    <property type="entry name" value="PAC"/>
    <property type="match status" value="1"/>
</dbReference>
<evidence type="ECO:0000256" key="9">
    <source>
        <dbReference type="ARBA" id="ARBA00022840"/>
    </source>
</evidence>
<feature type="transmembrane region" description="Helical" evidence="13">
    <location>
        <begin position="180"/>
        <end position="199"/>
    </location>
</feature>
<keyword evidence="8" id="KW-0418">Kinase</keyword>
<sequence>MTRLPLASAPAPSRPGGPPGFARVLALLVPVASAFAVLVGALLLRGWALSLATPGPEDGGLLAAGDAWGLVSAGSGLWLLHAGAARGWRRALGWGLAAVTFLLGAGGLVRHAVGSGGGLLLTGLALGMLHVRTRQGWHPARWLATCTALLAAWGLIGGLYQEHRFGLAPLRTATESFTPMGLPLSLALLLLSAGILSVHPERGLMGALLRDDLGGHSVRRLLLAVLVVPAVGAARLLGERLGFYGTAAGATLFVLVTMVAFLAVALWNANALSLLDSSRRRAEQSLRLSEARFGGIVAHAADAIITIDTEQRILLFNASAERIFGYSAQEALGQPLDILLPESLRDLHARHVRTFAGGTVTSRHMGERLPILGLRKGGEEFPAEASISKLDVEGTRLLTVILRDISARRRAEDVLRLSEERFRTSFEGAPMGMALMALDGRYLHVNAAFCDIVGYSREEMLSRSFQDITAPEDLALDQENAARMRRGEIDSFQREKHYVRKDGQRVTLIVRGAVVRDARGRPIHFISQMQDITQRQQLEQAWRFLAGVGPRLAASLSSRTTLSTVASLAVPALADWCVVACLDDDGHLHGAESAADDPRTATRLRELREAFRGEPLREASLTAAVLRTGRPVLLPEVPPELLEAASWDAAHREQVRLLAPRSAIVLALRSRERNLGLLILATSGSGRRYGARELAQAEELARRAALALDNAHLFETSEQAIRVRDEVLRIVAHDLRAPLNVIQLSAGVLERKLPPDAGIRRHLDALQKSVQRANRLIQDLLDVARMEGGTLSVEREPLEVAALVQEALEQHRALAESRSLRLVAHVPQGLPRVLADRERVPQILSNLLGNALKFTPEGGCITLSVQPEAGQVRFQVRDTGPGIAAADLPRIFERFWQAGPKRKEGAGLGLAIVKGLVEAHGGQVHVESTPGEGSTFSFTLPSEWAAEAHAGAHA</sequence>
<dbReference type="AlphaFoldDB" id="A0A3A8K912"/>
<dbReference type="InterPro" id="IPR000700">
    <property type="entry name" value="PAS-assoc_C"/>
</dbReference>
<keyword evidence="12 13" id="KW-0472">Membrane</keyword>
<dbReference type="SMART" id="SM00086">
    <property type="entry name" value="PAC"/>
    <property type="match status" value="2"/>
</dbReference>
<dbReference type="CDD" id="cd00082">
    <property type="entry name" value="HisKA"/>
    <property type="match status" value="1"/>
</dbReference>
<dbReference type="InterPro" id="IPR050351">
    <property type="entry name" value="BphY/WalK/GraS-like"/>
</dbReference>
<dbReference type="InterPro" id="IPR036097">
    <property type="entry name" value="HisK_dim/P_sf"/>
</dbReference>
<comment type="subcellular location">
    <subcellularLocation>
        <location evidence="2">Membrane</location>
        <topology evidence="2">Multi-pass membrane protein</topology>
    </subcellularLocation>
</comment>
<feature type="transmembrane region" description="Helical" evidence="13">
    <location>
        <begin position="143"/>
        <end position="160"/>
    </location>
</feature>
<evidence type="ECO:0000259" key="16">
    <source>
        <dbReference type="PROSITE" id="PS50113"/>
    </source>
</evidence>
<gene>
    <name evidence="17" type="ORF">D7X32_12965</name>
</gene>
<comment type="caution">
    <text evidence="17">The sequence shown here is derived from an EMBL/GenBank/DDBJ whole genome shotgun (WGS) entry which is preliminary data.</text>
</comment>
<dbReference type="InterPro" id="IPR004358">
    <property type="entry name" value="Sig_transdc_His_kin-like_C"/>
</dbReference>
<keyword evidence="10 13" id="KW-1133">Transmembrane helix</keyword>
<dbReference type="InterPro" id="IPR000014">
    <property type="entry name" value="PAS"/>
</dbReference>
<evidence type="ECO:0000256" key="12">
    <source>
        <dbReference type="ARBA" id="ARBA00023136"/>
    </source>
</evidence>
<dbReference type="InterPro" id="IPR035965">
    <property type="entry name" value="PAS-like_dom_sf"/>
</dbReference>
<dbReference type="GO" id="GO:0006355">
    <property type="term" value="P:regulation of DNA-templated transcription"/>
    <property type="evidence" value="ECO:0007669"/>
    <property type="project" value="InterPro"/>
</dbReference>
<dbReference type="SUPFAM" id="SSF47384">
    <property type="entry name" value="Homodimeric domain of signal transducing histidine kinase"/>
    <property type="match status" value="1"/>
</dbReference>
<dbReference type="OrthoDB" id="5440058at2"/>
<dbReference type="GO" id="GO:0030295">
    <property type="term" value="F:protein kinase activator activity"/>
    <property type="evidence" value="ECO:0007669"/>
    <property type="project" value="TreeGrafter"/>
</dbReference>
<dbReference type="Gene3D" id="3.30.450.40">
    <property type="match status" value="1"/>
</dbReference>
<evidence type="ECO:0000256" key="4">
    <source>
        <dbReference type="ARBA" id="ARBA00022553"/>
    </source>
</evidence>
<dbReference type="PROSITE" id="PS50112">
    <property type="entry name" value="PAS"/>
    <property type="match status" value="2"/>
</dbReference>
<dbReference type="Proteomes" id="UP000268313">
    <property type="component" value="Unassembled WGS sequence"/>
</dbReference>
<dbReference type="InterPro" id="IPR029016">
    <property type="entry name" value="GAF-like_dom_sf"/>
</dbReference>
<dbReference type="Gene3D" id="3.30.450.20">
    <property type="entry name" value="PAS domain"/>
    <property type="match status" value="2"/>
</dbReference>
<evidence type="ECO:0000256" key="2">
    <source>
        <dbReference type="ARBA" id="ARBA00004141"/>
    </source>
</evidence>
<evidence type="ECO:0000259" key="14">
    <source>
        <dbReference type="PROSITE" id="PS50109"/>
    </source>
</evidence>
<dbReference type="PROSITE" id="PS50109">
    <property type="entry name" value="HIS_KIN"/>
    <property type="match status" value="1"/>
</dbReference>
<dbReference type="Pfam" id="PF02518">
    <property type="entry name" value="HATPase_c"/>
    <property type="match status" value="1"/>
</dbReference>
<dbReference type="RefSeq" id="WP_120602845.1">
    <property type="nucleotide sequence ID" value="NZ_RAWE01000036.1"/>
</dbReference>